<dbReference type="STRING" id="105785.A0A2J7PNV3"/>
<protein>
    <recommendedName>
        <fullName evidence="3">Endonuclease/exonuclease/phosphatase domain-containing protein</fullName>
    </recommendedName>
</protein>
<evidence type="ECO:0008006" key="3">
    <source>
        <dbReference type="Google" id="ProtNLM"/>
    </source>
</evidence>
<accession>A0A2J7PNV3</accession>
<reference evidence="1 2" key="1">
    <citation type="submission" date="2017-12" db="EMBL/GenBank/DDBJ databases">
        <title>Hemimetabolous genomes reveal molecular basis of termite eusociality.</title>
        <authorList>
            <person name="Harrison M.C."/>
            <person name="Jongepier E."/>
            <person name="Robertson H.M."/>
            <person name="Arning N."/>
            <person name="Bitard-Feildel T."/>
            <person name="Chao H."/>
            <person name="Childers C.P."/>
            <person name="Dinh H."/>
            <person name="Doddapaneni H."/>
            <person name="Dugan S."/>
            <person name="Gowin J."/>
            <person name="Greiner C."/>
            <person name="Han Y."/>
            <person name="Hu H."/>
            <person name="Hughes D.S.T."/>
            <person name="Huylmans A.-K."/>
            <person name="Kemena C."/>
            <person name="Kremer L.P.M."/>
            <person name="Lee S.L."/>
            <person name="Lopez-Ezquerra A."/>
            <person name="Mallet L."/>
            <person name="Monroy-Kuhn J.M."/>
            <person name="Moser A."/>
            <person name="Murali S.C."/>
            <person name="Muzny D.M."/>
            <person name="Otani S."/>
            <person name="Piulachs M.-D."/>
            <person name="Poelchau M."/>
            <person name="Qu J."/>
            <person name="Schaub F."/>
            <person name="Wada-Katsumata A."/>
            <person name="Worley K.C."/>
            <person name="Xie Q."/>
            <person name="Ylla G."/>
            <person name="Poulsen M."/>
            <person name="Gibbs R.A."/>
            <person name="Schal C."/>
            <person name="Richards S."/>
            <person name="Belles X."/>
            <person name="Korb J."/>
            <person name="Bornberg-Bauer E."/>
        </authorList>
    </citation>
    <scope>NUCLEOTIDE SEQUENCE [LARGE SCALE GENOMIC DNA]</scope>
    <source>
        <tissue evidence="1">Whole body</tissue>
    </source>
</reference>
<proteinExistence type="predicted"/>
<comment type="caution">
    <text evidence="1">The sequence shown here is derived from an EMBL/GenBank/DDBJ whole genome shotgun (WGS) entry which is preliminary data.</text>
</comment>
<sequence length="227" mass="26966">MFPHRNIHKFTWTSPDGKTHNKIEYKLIDRRRHSNILDVRSFRAADCDTDHYLVVAKVRERLAVSKRTTQSYMERLKLSKLNETKGKEKYRVEISNRFAALENLDTELDINKSWETIRENIKSSNKESLGYSNLLDPRKQAKLQWLQDPSKINGDNLNNIRRETSRRVRNKRREYLKDKTDDLAKNNKNKNFRDLYRGINDFKRGYQPRNNLVNVENGDLLADSLNN</sequence>
<dbReference type="EMBL" id="NEVH01023284">
    <property type="protein sequence ID" value="PNF18022.1"/>
    <property type="molecule type" value="Genomic_DNA"/>
</dbReference>
<keyword evidence="2" id="KW-1185">Reference proteome</keyword>
<dbReference type="InParanoid" id="A0A2J7PNV3"/>
<dbReference type="Proteomes" id="UP000235965">
    <property type="component" value="Unassembled WGS sequence"/>
</dbReference>
<evidence type="ECO:0000313" key="1">
    <source>
        <dbReference type="EMBL" id="PNF18022.1"/>
    </source>
</evidence>
<dbReference type="AlphaFoldDB" id="A0A2J7PNV3"/>
<organism evidence="1 2">
    <name type="scientific">Cryptotermes secundus</name>
    <dbReference type="NCBI Taxonomy" id="105785"/>
    <lineage>
        <taxon>Eukaryota</taxon>
        <taxon>Metazoa</taxon>
        <taxon>Ecdysozoa</taxon>
        <taxon>Arthropoda</taxon>
        <taxon>Hexapoda</taxon>
        <taxon>Insecta</taxon>
        <taxon>Pterygota</taxon>
        <taxon>Neoptera</taxon>
        <taxon>Polyneoptera</taxon>
        <taxon>Dictyoptera</taxon>
        <taxon>Blattodea</taxon>
        <taxon>Blattoidea</taxon>
        <taxon>Termitoidae</taxon>
        <taxon>Kalotermitidae</taxon>
        <taxon>Cryptotermitinae</taxon>
        <taxon>Cryptotermes</taxon>
    </lineage>
</organism>
<name>A0A2J7PNV3_9NEOP</name>
<gene>
    <name evidence="1" type="ORF">B7P43_G12640</name>
</gene>
<evidence type="ECO:0000313" key="2">
    <source>
        <dbReference type="Proteomes" id="UP000235965"/>
    </source>
</evidence>